<gene>
    <name evidence="2" type="ORF">ACFS25_20645</name>
</gene>
<feature type="domain" description="WYL" evidence="1">
    <location>
        <begin position="3"/>
        <end position="68"/>
    </location>
</feature>
<protein>
    <submittedName>
        <fullName evidence="2">Helix-turn-helix transcriptional regulator</fullName>
    </submittedName>
</protein>
<dbReference type="PANTHER" id="PTHR34580:SF1">
    <property type="entry name" value="PROTEIN PAFC"/>
    <property type="match status" value="1"/>
</dbReference>
<evidence type="ECO:0000259" key="1">
    <source>
        <dbReference type="Pfam" id="PF13280"/>
    </source>
</evidence>
<dbReference type="InterPro" id="IPR051534">
    <property type="entry name" value="CBASS_pafABC_assoc_protein"/>
</dbReference>
<dbReference type="PANTHER" id="PTHR34580">
    <property type="match status" value="1"/>
</dbReference>
<organism evidence="2 3">
    <name type="scientific">Spirosoma flavum</name>
    <dbReference type="NCBI Taxonomy" id="2048557"/>
    <lineage>
        <taxon>Bacteria</taxon>
        <taxon>Pseudomonadati</taxon>
        <taxon>Bacteroidota</taxon>
        <taxon>Cytophagia</taxon>
        <taxon>Cytophagales</taxon>
        <taxon>Cytophagaceae</taxon>
        <taxon>Spirosoma</taxon>
    </lineage>
</organism>
<proteinExistence type="predicted"/>
<keyword evidence="3" id="KW-1185">Reference proteome</keyword>
<dbReference type="PROSITE" id="PS52050">
    <property type="entry name" value="WYL"/>
    <property type="match status" value="1"/>
</dbReference>
<dbReference type="Proteomes" id="UP001597512">
    <property type="component" value="Unassembled WGS sequence"/>
</dbReference>
<dbReference type="RefSeq" id="WP_381504787.1">
    <property type="nucleotide sequence ID" value="NZ_JBHUOM010000023.1"/>
</dbReference>
<dbReference type="InterPro" id="IPR026881">
    <property type="entry name" value="WYL_dom"/>
</dbReference>
<evidence type="ECO:0000313" key="2">
    <source>
        <dbReference type="EMBL" id="MFD2936201.1"/>
    </source>
</evidence>
<accession>A0ABW6AL23</accession>
<comment type="caution">
    <text evidence="2">The sequence shown here is derived from an EMBL/GenBank/DDBJ whole genome shotgun (WGS) entry which is preliminary data.</text>
</comment>
<sequence length="96" mass="11582">MLSIQMALTDRKVIRLDYQSPNSPETTSRLVEPFAFINRVGESWYLIGWCQLRKDYRLFRFDRIQQLSVTEATFAPHKMTLEEYLLRYRHKQQPLT</sequence>
<name>A0ABW6AL23_9BACT</name>
<reference evidence="3" key="1">
    <citation type="journal article" date="2019" name="Int. J. Syst. Evol. Microbiol.">
        <title>The Global Catalogue of Microorganisms (GCM) 10K type strain sequencing project: providing services to taxonomists for standard genome sequencing and annotation.</title>
        <authorList>
            <consortium name="The Broad Institute Genomics Platform"/>
            <consortium name="The Broad Institute Genome Sequencing Center for Infectious Disease"/>
            <person name="Wu L."/>
            <person name="Ma J."/>
        </authorList>
    </citation>
    <scope>NUCLEOTIDE SEQUENCE [LARGE SCALE GENOMIC DNA]</scope>
    <source>
        <strain evidence="3">KCTC 52490</strain>
    </source>
</reference>
<dbReference type="Pfam" id="PF13280">
    <property type="entry name" value="WYL"/>
    <property type="match status" value="1"/>
</dbReference>
<dbReference type="EMBL" id="JBHUOM010000023">
    <property type="protein sequence ID" value="MFD2936201.1"/>
    <property type="molecule type" value="Genomic_DNA"/>
</dbReference>
<evidence type="ECO:0000313" key="3">
    <source>
        <dbReference type="Proteomes" id="UP001597512"/>
    </source>
</evidence>